<comment type="caution">
    <text evidence="6">The sequence shown here is derived from an EMBL/GenBank/DDBJ whole genome shotgun (WGS) entry which is preliminary data.</text>
</comment>
<feature type="transmembrane region" description="Helical" evidence="5">
    <location>
        <begin position="67"/>
        <end position="91"/>
    </location>
</feature>
<feature type="transmembrane region" description="Helical" evidence="5">
    <location>
        <begin position="103"/>
        <end position="124"/>
    </location>
</feature>
<evidence type="ECO:0000256" key="2">
    <source>
        <dbReference type="ARBA" id="ARBA00022692"/>
    </source>
</evidence>
<comment type="subcellular location">
    <subcellularLocation>
        <location evidence="1">Membrane</location>
        <topology evidence="1">Multi-pass membrane protein</topology>
    </subcellularLocation>
</comment>
<dbReference type="PANTHER" id="PTHR36926">
    <property type="entry name" value="COLICIN V PRODUCTION PROTEIN"/>
    <property type="match status" value="1"/>
</dbReference>
<evidence type="ECO:0000313" key="6">
    <source>
        <dbReference type="EMBL" id="EXI61777.1"/>
    </source>
</evidence>
<organism evidence="6 7">
    <name type="scientific">Mannheimia granulomatis</name>
    <dbReference type="NCBI Taxonomy" id="85402"/>
    <lineage>
        <taxon>Bacteria</taxon>
        <taxon>Pseudomonadati</taxon>
        <taxon>Pseudomonadota</taxon>
        <taxon>Gammaproteobacteria</taxon>
        <taxon>Pasteurellales</taxon>
        <taxon>Pasteurellaceae</taxon>
        <taxon>Mannheimia</taxon>
    </lineage>
</organism>
<evidence type="ECO:0000256" key="1">
    <source>
        <dbReference type="ARBA" id="ARBA00004141"/>
    </source>
</evidence>
<dbReference type="GO" id="GO:0009403">
    <property type="term" value="P:toxin biosynthetic process"/>
    <property type="evidence" value="ECO:0007669"/>
    <property type="project" value="InterPro"/>
</dbReference>
<dbReference type="Proteomes" id="UP000054123">
    <property type="component" value="Unassembled WGS sequence"/>
</dbReference>
<dbReference type="GO" id="GO:0016020">
    <property type="term" value="C:membrane"/>
    <property type="evidence" value="ECO:0007669"/>
    <property type="project" value="UniProtKB-SubCell"/>
</dbReference>
<reference evidence="6 7" key="1">
    <citation type="journal article" date="2014" name="Genome Announc.">
        <title>Genome Sequence of a Presumptive Mannheimia haemolytica Strain with an A1/A6-Cross-Reactive Serotype from a White-Tailed Deer (Odocoileus virginianus).</title>
        <authorList>
            <person name="Lawrence P.K."/>
            <person name="Bey R.F."/>
            <person name="Wiener B."/>
            <person name="Kittichotirat W."/>
            <person name="Bumgarner R.E."/>
        </authorList>
    </citation>
    <scope>NUCLEOTIDE SEQUENCE [LARGE SCALE GENOMIC DNA]</scope>
    <source>
        <strain evidence="6 7">PKL10</strain>
    </source>
</reference>
<proteinExistence type="predicted"/>
<keyword evidence="4 5" id="KW-0472">Membrane</keyword>
<dbReference type="Pfam" id="PF02674">
    <property type="entry name" value="Colicin_V"/>
    <property type="match status" value="1"/>
</dbReference>
<name>A0A011NAZ5_9PAST</name>
<gene>
    <name evidence="6" type="ORF">AK33_09340</name>
</gene>
<keyword evidence="3 5" id="KW-1133">Transmembrane helix</keyword>
<feature type="transmembrane region" description="Helical" evidence="5">
    <location>
        <begin position="29"/>
        <end position="47"/>
    </location>
</feature>
<evidence type="ECO:0000256" key="5">
    <source>
        <dbReference type="SAM" id="Phobius"/>
    </source>
</evidence>
<dbReference type="PATRIC" id="fig|1450449.3.peg.1856"/>
<keyword evidence="7" id="KW-1185">Reference proteome</keyword>
<dbReference type="RefSeq" id="WP_027074812.1">
    <property type="nucleotide sequence ID" value="NZ_AVSP01000005.1"/>
</dbReference>
<dbReference type="InterPro" id="IPR052719">
    <property type="entry name" value="CvpA-like"/>
</dbReference>
<sequence>MVDLIVIGIIAFSVLVSLWRGFTNEALSLLGWVIAFFVASSFYPYLSSYLTQINSVYLQNSEFLRNGLAAAILFILTLIVCGVINGLLSKIIDLSGLSITDRILGGAFGALRGILIVSAILFFLDTFTQASQTELWKSSLLIPHFDFIVKWFFEQLQTNSSFLQTTK</sequence>
<accession>A0A011NAZ5</accession>
<dbReference type="EMBL" id="JANJ01000006">
    <property type="protein sequence ID" value="EXI61777.1"/>
    <property type="molecule type" value="Genomic_DNA"/>
</dbReference>
<evidence type="ECO:0000256" key="4">
    <source>
        <dbReference type="ARBA" id="ARBA00023136"/>
    </source>
</evidence>
<feature type="transmembrane region" description="Helical" evidence="5">
    <location>
        <begin position="6"/>
        <end position="22"/>
    </location>
</feature>
<dbReference type="PANTHER" id="PTHR36926:SF1">
    <property type="entry name" value="COLICIN V PRODUCTION PROTEIN"/>
    <property type="match status" value="1"/>
</dbReference>
<dbReference type="OrthoDB" id="9810601at2"/>
<evidence type="ECO:0000256" key="3">
    <source>
        <dbReference type="ARBA" id="ARBA00022989"/>
    </source>
</evidence>
<dbReference type="InterPro" id="IPR003825">
    <property type="entry name" value="Colicin-V_CvpA"/>
</dbReference>
<dbReference type="AlphaFoldDB" id="A0A011NAZ5"/>
<keyword evidence="2 5" id="KW-0812">Transmembrane</keyword>
<evidence type="ECO:0000313" key="7">
    <source>
        <dbReference type="Proteomes" id="UP000054123"/>
    </source>
</evidence>
<protein>
    <submittedName>
        <fullName evidence="6">Colicin V synthesis protein</fullName>
    </submittedName>
</protein>
<dbReference type="STRING" id="1122190.GCA_000621105_00924"/>